<dbReference type="AlphaFoldDB" id="A0A1Y2N3U1"/>
<feature type="domain" description="SMP-30/Gluconolactonase/LRE-like region" evidence="3">
    <location>
        <begin position="18"/>
        <end position="271"/>
    </location>
</feature>
<dbReference type="OrthoDB" id="2633250at2"/>
<dbReference type="PANTHER" id="PTHR47572">
    <property type="entry name" value="LIPOPROTEIN-RELATED"/>
    <property type="match status" value="1"/>
</dbReference>
<dbReference type="RefSeq" id="WP_085911908.1">
    <property type="nucleotide sequence ID" value="NZ_AP018920.1"/>
</dbReference>
<organism evidence="4 5">
    <name type="scientific">Pseudonocardia autotrophica</name>
    <name type="common">Amycolata autotrophica</name>
    <name type="synonym">Nocardia autotrophica</name>
    <dbReference type="NCBI Taxonomy" id="2074"/>
    <lineage>
        <taxon>Bacteria</taxon>
        <taxon>Bacillati</taxon>
        <taxon>Actinomycetota</taxon>
        <taxon>Actinomycetes</taxon>
        <taxon>Pseudonocardiales</taxon>
        <taxon>Pseudonocardiaceae</taxon>
        <taxon>Pseudonocardia</taxon>
    </lineage>
</organism>
<keyword evidence="2" id="KW-0378">Hydrolase</keyword>
<dbReference type="PANTHER" id="PTHR47572:SF4">
    <property type="entry name" value="LACTONASE DRP35"/>
    <property type="match status" value="1"/>
</dbReference>
<dbReference type="InterPro" id="IPR011042">
    <property type="entry name" value="6-blade_b-propeller_TolB-like"/>
</dbReference>
<dbReference type="Gene3D" id="2.120.10.30">
    <property type="entry name" value="TolB, C-terminal domain"/>
    <property type="match status" value="1"/>
</dbReference>
<dbReference type="InterPro" id="IPR013658">
    <property type="entry name" value="SGL"/>
</dbReference>
<gene>
    <name evidence="4" type="primary">vgb_3</name>
    <name evidence="4" type="ORF">BG845_01616</name>
</gene>
<accession>A0A1Y2N3U1</accession>
<sequence>MTTTRSITRLATGGHYFEAPRWHDGRWWVSDIYAGVLCTYDEEGTRTEVLRVEGNPSGIGWLPDGSMLVVSMHDRRLLRRSPDGEVTVHADLSRVCEHEINDLVVTSDGRAFTGTIGFAVAAGDPPRPGAVFRVDPDGSVHVAAEDVICPNGMVVTGDGSTLLVAESFAGRLTAFTIGADGELTDRRLFAQLAEPPELGPLPEVMAALALIPDGCAIDAEDGLWVADAGHQRVLRFDRTGTLVEEIADPHGNGVYACALGGDDGRSLLICTVPDFFAAATGVDTDKANLELTRVDVPHGTGRP</sequence>
<reference evidence="4 5" key="1">
    <citation type="submission" date="2016-09" db="EMBL/GenBank/DDBJ databases">
        <title>Pseudonocardia autotrophica DSM535, a candidate organism with high potential of specific P450 cytochromes.</title>
        <authorList>
            <person name="Grumaz C."/>
            <person name="Vainshtein Y."/>
            <person name="Kirstahler P."/>
            <person name="Sohn K."/>
        </authorList>
    </citation>
    <scope>NUCLEOTIDE SEQUENCE [LARGE SCALE GENOMIC DNA]</scope>
    <source>
        <strain evidence="4 5">DSM 535</strain>
    </source>
</reference>
<name>A0A1Y2N3U1_PSEAH</name>
<dbReference type="EMBL" id="MIGB01000006">
    <property type="protein sequence ID" value="OSY42120.1"/>
    <property type="molecule type" value="Genomic_DNA"/>
</dbReference>
<keyword evidence="5" id="KW-1185">Reference proteome</keyword>
<comment type="similarity">
    <text evidence="1">Belongs to the SMP-30/CGR1 family.</text>
</comment>
<dbReference type="Proteomes" id="UP000194360">
    <property type="component" value="Unassembled WGS sequence"/>
</dbReference>
<proteinExistence type="inferred from homology"/>
<evidence type="ECO:0000259" key="3">
    <source>
        <dbReference type="Pfam" id="PF08450"/>
    </source>
</evidence>
<dbReference type="GO" id="GO:0016829">
    <property type="term" value="F:lyase activity"/>
    <property type="evidence" value="ECO:0007669"/>
    <property type="project" value="UniProtKB-KW"/>
</dbReference>
<dbReference type="SUPFAM" id="SSF63829">
    <property type="entry name" value="Calcium-dependent phosphotriesterase"/>
    <property type="match status" value="1"/>
</dbReference>
<dbReference type="GO" id="GO:0016787">
    <property type="term" value="F:hydrolase activity"/>
    <property type="evidence" value="ECO:0007669"/>
    <property type="project" value="UniProtKB-KW"/>
</dbReference>
<protein>
    <submittedName>
        <fullName evidence="4">Virginiamycin B lyase</fullName>
    </submittedName>
</protein>
<evidence type="ECO:0000256" key="2">
    <source>
        <dbReference type="ARBA" id="ARBA00022801"/>
    </source>
</evidence>
<evidence type="ECO:0000313" key="4">
    <source>
        <dbReference type="EMBL" id="OSY42120.1"/>
    </source>
</evidence>
<dbReference type="STRING" id="2074.BG845_01616"/>
<keyword evidence="4" id="KW-0456">Lyase</keyword>
<evidence type="ECO:0000313" key="5">
    <source>
        <dbReference type="Proteomes" id="UP000194360"/>
    </source>
</evidence>
<comment type="caution">
    <text evidence="4">The sequence shown here is derived from an EMBL/GenBank/DDBJ whole genome shotgun (WGS) entry which is preliminary data.</text>
</comment>
<dbReference type="InterPro" id="IPR051262">
    <property type="entry name" value="SMP-30/CGR1_Lactonase"/>
</dbReference>
<dbReference type="Pfam" id="PF08450">
    <property type="entry name" value="SGL"/>
    <property type="match status" value="1"/>
</dbReference>
<evidence type="ECO:0000256" key="1">
    <source>
        <dbReference type="ARBA" id="ARBA00008853"/>
    </source>
</evidence>